<dbReference type="Proteomes" id="UP001321473">
    <property type="component" value="Unassembled WGS sequence"/>
</dbReference>
<feature type="compositionally biased region" description="Polar residues" evidence="1">
    <location>
        <begin position="128"/>
        <end position="153"/>
    </location>
</feature>
<feature type="compositionally biased region" description="Polar residues" evidence="1">
    <location>
        <begin position="752"/>
        <end position="783"/>
    </location>
</feature>
<keyword evidence="4" id="KW-1185">Reference proteome</keyword>
<feature type="region of interest" description="Disordered" evidence="1">
    <location>
        <begin position="1"/>
        <end position="293"/>
    </location>
</feature>
<feature type="compositionally biased region" description="Low complexity" evidence="1">
    <location>
        <begin position="1033"/>
        <end position="1073"/>
    </location>
</feature>
<feature type="region of interest" description="Disordered" evidence="1">
    <location>
        <begin position="663"/>
        <end position="993"/>
    </location>
</feature>
<feature type="compositionally biased region" description="Polar residues" evidence="1">
    <location>
        <begin position="412"/>
        <end position="429"/>
    </location>
</feature>
<feature type="region of interest" description="Disordered" evidence="1">
    <location>
        <begin position="320"/>
        <end position="597"/>
    </location>
</feature>
<feature type="compositionally biased region" description="Polar residues" evidence="1">
    <location>
        <begin position="183"/>
        <end position="198"/>
    </location>
</feature>
<feature type="compositionally biased region" description="Low complexity" evidence="1">
    <location>
        <begin position="158"/>
        <end position="182"/>
    </location>
</feature>
<feature type="compositionally biased region" description="Low complexity" evidence="1">
    <location>
        <begin position="901"/>
        <end position="931"/>
    </location>
</feature>
<feature type="compositionally biased region" description="Basic and acidic residues" evidence="1">
    <location>
        <begin position="63"/>
        <end position="72"/>
    </location>
</feature>
<keyword evidence="2" id="KW-0472">Membrane</keyword>
<feature type="compositionally biased region" description="Polar residues" evidence="1">
    <location>
        <begin position="448"/>
        <end position="474"/>
    </location>
</feature>
<feature type="compositionally biased region" description="Low complexity" evidence="1">
    <location>
        <begin position="476"/>
        <end position="496"/>
    </location>
</feature>
<feature type="compositionally biased region" description="Polar residues" evidence="1">
    <location>
        <begin position="1113"/>
        <end position="1154"/>
    </location>
</feature>
<feature type="transmembrane region" description="Helical" evidence="2">
    <location>
        <begin position="1298"/>
        <end position="1321"/>
    </location>
</feature>
<feature type="compositionally biased region" description="Low complexity" evidence="1">
    <location>
        <begin position="1099"/>
        <end position="1112"/>
    </location>
</feature>
<keyword evidence="2" id="KW-0812">Transmembrane</keyword>
<sequence>MTESSNDVPETSPGESLPSIHSETVPSSPPGVEHSASEPTAEGGTTMYPNVDGSVANSIATGFEKESDKLNELDADQSVKEVGSVVPESSAAATEVPAVKLPNDTTATAPIQAASEADATTPVEHNLAESSAVPTTTEESVASTGEAAPTSSHVSDDATTSPPSLFPLTTASATSSELTTGSYNDGVNTEPSVSSETTPVPYRPETEPSYGPFSTEQSPPYVAVPPEVPVESSSAFGESVPQTGEPFIDTYSEPAHGSDSSPQGETTPAGAYSHEATTGSFHGPTTYPENLGATIPSYLYSTGVNTDSYPVFGTGYGNTHDAAAAEGPTTEHIQQEPVASTTQSSEGASSQQGHAYDATGTPVQHSAQPEEQATTTSTPLSSADAGDVNEGTIPAETIPTTSYPYPVDATPAPTQSPSEAGSTPPTQHDGTTEHHAFPDAGHVEDQTEPASSTAAQQHEETTTSADSMLSTTLHESAAGVTTTESTVTEQSTSNSSKMGRALGETDATTTNAIEPSKEPTSTTPADTVTAYTPPSATDEAPQAQSTAPPSSESIHSTTSESTPSVVSGGELTTVAPESSTATSNDVQATTTTSNDVQAATTTSDIVQAVTTEVTHTVSADTAVSHTTTSPDVALTSAESVTEAATTGAPSTPVLSAFSQASATELPATTSSPTAALDEGTTPGVSDTTAQETKDDTTTVSAGEQSTSLITETTTERVSGSPTSPPIDVFTQSATQSPEKSTDISSELPVTHGSESTTQSPDIASEVQTGTEQVSTGTATTTSLPGEAEATPSSESGPTHDLTAATPALTQEPTTEVTLQSHTEPDTQSVSGSTERVGDVETTSGGASSVEPTAPILTEEPPVSATEEVTATPPSPQTTEAPTHETTTATSPGFWHTVEGQTETTVASGETTTPGKATAEPPTTVVTVEPAAGDTTTSAVGETAAPAEGETTMSVTEGTTPPASSRTTTATYESTTADEVQTTTSAPDETTPMRDGAVTTTVVETTTQAVSAATTLLVGDATTPSMEETTEKPTVGVTESGTSGASSSASRSPKILTHTTLPPTLELTTEPPTTKQDTMHSFTTASDLFSTTRLYTLRRQTTPPASSEEPTTEQATSEDLQWTEGVTTSPEVQEWSSTTHRPVFTAGSTTGPETGSTVDASCNIVEGSLPVACLLPEELNHTVTVKFADLNRTRAETFRTEARVWLLDYCSKNGIPLGDPTVVFLNGEDRGMDLISFFVVNRTRGSVVPSETVVAVLNSMKLTFEDKLGTAITDVFYGLPVLQKKDVGVAGFLGSSLGLVYVIVGAALAALLLLALLVVIMVKCRTLSSHQYSPDAEKLTKDSHMRAEMGDLRPADEILKEEAQLKEGLNGNGTHINGDSWVVPYAQIVSERKSTTDAQDTRL</sequence>
<feature type="compositionally biased region" description="Low complexity" evidence="1">
    <location>
        <begin position="548"/>
        <end position="570"/>
    </location>
</feature>
<comment type="caution">
    <text evidence="3">The sequence shown here is derived from an EMBL/GenBank/DDBJ whole genome shotgun (WGS) entry which is preliminary data.</text>
</comment>
<feature type="compositionally biased region" description="Polar residues" evidence="1">
    <location>
        <begin position="699"/>
        <end position="721"/>
    </location>
</feature>
<protein>
    <submittedName>
        <fullName evidence="3">Uncharacterized protein</fullName>
    </submittedName>
</protein>
<evidence type="ECO:0000313" key="4">
    <source>
        <dbReference type="Proteomes" id="UP001321473"/>
    </source>
</evidence>
<feature type="compositionally biased region" description="Polar residues" evidence="1">
    <location>
        <begin position="977"/>
        <end position="987"/>
    </location>
</feature>
<feature type="region of interest" description="Disordered" evidence="1">
    <location>
        <begin position="1021"/>
        <end position="1077"/>
    </location>
</feature>
<feature type="compositionally biased region" description="Polar residues" evidence="1">
    <location>
        <begin position="807"/>
        <end position="833"/>
    </location>
</feature>
<gene>
    <name evidence="3" type="ORF">V5799_012818</name>
</gene>
<dbReference type="EMBL" id="JARKHS020020656">
    <property type="protein sequence ID" value="KAK8770717.1"/>
    <property type="molecule type" value="Genomic_DNA"/>
</dbReference>
<feature type="compositionally biased region" description="Polar residues" evidence="1">
    <location>
        <begin position="361"/>
        <end position="381"/>
    </location>
</feature>
<feature type="compositionally biased region" description="Low complexity" evidence="1">
    <location>
        <begin position="958"/>
        <end position="976"/>
    </location>
</feature>
<feature type="compositionally biased region" description="Low complexity" evidence="1">
    <location>
        <begin position="877"/>
        <end position="889"/>
    </location>
</feature>
<feature type="compositionally biased region" description="Polar residues" evidence="1">
    <location>
        <begin position="729"/>
        <end position="744"/>
    </location>
</feature>
<feature type="compositionally biased region" description="Basic and acidic residues" evidence="1">
    <location>
        <begin position="430"/>
        <end position="445"/>
    </location>
</feature>
<organism evidence="3 4">
    <name type="scientific">Amblyomma americanum</name>
    <name type="common">Lone star tick</name>
    <dbReference type="NCBI Taxonomy" id="6943"/>
    <lineage>
        <taxon>Eukaryota</taxon>
        <taxon>Metazoa</taxon>
        <taxon>Ecdysozoa</taxon>
        <taxon>Arthropoda</taxon>
        <taxon>Chelicerata</taxon>
        <taxon>Arachnida</taxon>
        <taxon>Acari</taxon>
        <taxon>Parasitiformes</taxon>
        <taxon>Ixodida</taxon>
        <taxon>Ixodoidea</taxon>
        <taxon>Ixodidae</taxon>
        <taxon>Amblyomminae</taxon>
        <taxon>Amblyomma</taxon>
    </lineage>
</organism>
<evidence type="ECO:0000256" key="1">
    <source>
        <dbReference type="SAM" id="MobiDB-lite"/>
    </source>
</evidence>
<keyword evidence="2" id="KW-1133">Transmembrane helix</keyword>
<accession>A0AAQ4E7K6</accession>
<reference evidence="3 4" key="1">
    <citation type="journal article" date="2023" name="Arcadia Sci">
        <title>De novo assembly of a long-read Amblyomma americanum tick genome.</title>
        <authorList>
            <person name="Chou S."/>
            <person name="Poskanzer K.E."/>
            <person name="Rollins M."/>
            <person name="Thuy-Boun P.S."/>
        </authorList>
    </citation>
    <scope>NUCLEOTIDE SEQUENCE [LARGE SCALE GENOMIC DNA]</scope>
    <source>
        <strain evidence="3">F_SG_1</strain>
        <tissue evidence="3">Salivary glands</tissue>
    </source>
</reference>
<feature type="compositionally biased region" description="Polar residues" evidence="1">
    <location>
        <begin position="337"/>
        <end position="353"/>
    </location>
</feature>
<feature type="compositionally biased region" description="Polar residues" evidence="1">
    <location>
        <begin position="506"/>
        <end position="535"/>
    </location>
</feature>
<feature type="region of interest" description="Disordered" evidence="1">
    <location>
        <begin position="1099"/>
        <end position="1154"/>
    </location>
</feature>
<feature type="compositionally biased region" description="Polar residues" evidence="1">
    <location>
        <begin position="575"/>
        <end position="597"/>
    </location>
</feature>
<feature type="compositionally biased region" description="Polar residues" evidence="1">
    <location>
        <begin position="840"/>
        <end position="850"/>
    </location>
</feature>
<evidence type="ECO:0000256" key="2">
    <source>
        <dbReference type="SAM" id="Phobius"/>
    </source>
</evidence>
<evidence type="ECO:0000313" key="3">
    <source>
        <dbReference type="EMBL" id="KAK8770717.1"/>
    </source>
</evidence>
<name>A0AAQ4E7K6_AMBAM</name>
<feature type="compositionally biased region" description="Polar residues" evidence="1">
    <location>
        <begin position="663"/>
        <end position="673"/>
    </location>
</feature>
<proteinExistence type="predicted"/>